<evidence type="ECO:0000313" key="1">
    <source>
        <dbReference type="EMBL" id="JAH15864.1"/>
    </source>
</evidence>
<dbReference type="EMBL" id="GBXM01092713">
    <property type="protein sequence ID" value="JAH15864.1"/>
    <property type="molecule type" value="Transcribed_RNA"/>
</dbReference>
<dbReference type="AlphaFoldDB" id="A0A0E9QGG6"/>
<sequence>MRLYMYVFVRVRVCLYVCVRVSVHVRACFCRTLWWRWRRSTVRPWCPTPSWTMRSPI</sequence>
<protein>
    <submittedName>
        <fullName evidence="1">Uncharacterized protein</fullName>
    </submittedName>
</protein>
<proteinExistence type="predicted"/>
<reference evidence="1" key="2">
    <citation type="journal article" date="2015" name="Fish Shellfish Immunol.">
        <title>Early steps in the European eel (Anguilla anguilla)-Vibrio vulnificus interaction in the gills: Role of the RtxA13 toxin.</title>
        <authorList>
            <person name="Callol A."/>
            <person name="Pajuelo D."/>
            <person name="Ebbesson L."/>
            <person name="Teles M."/>
            <person name="MacKenzie S."/>
            <person name="Amaro C."/>
        </authorList>
    </citation>
    <scope>NUCLEOTIDE SEQUENCE</scope>
</reference>
<name>A0A0E9QGG6_ANGAN</name>
<organism evidence="1">
    <name type="scientific">Anguilla anguilla</name>
    <name type="common">European freshwater eel</name>
    <name type="synonym">Muraena anguilla</name>
    <dbReference type="NCBI Taxonomy" id="7936"/>
    <lineage>
        <taxon>Eukaryota</taxon>
        <taxon>Metazoa</taxon>
        <taxon>Chordata</taxon>
        <taxon>Craniata</taxon>
        <taxon>Vertebrata</taxon>
        <taxon>Euteleostomi</taxon>
        <taxon>Actinopterygii</taxon>
        <taxon>Neopterygii</taxon>
        <taxon>Teleostei</taxon>
        <taxon>Anguilliformes</taxon>
        <taxon>Anguillidae</taxon>
        <taxon>Anguilla</taxon>
    </lineage>
</organism>
<reference evidence="1" key="1">
    <citation type="submission" date="2014-11" db="EMBL/GenBank/DDBJ databases">
        <authorList>
            <person name="Amaro Gonzalez C."/>
        </authorList>
    </citation>
    <scope>NUCLEOTIDE SEQUENCE</scope>
</reference>
<accession>A0A0E9QGG6</accession>